<dbReference type="Gene3D" id="3.90.1010.20">
    <property type="match status" value="1"/>
</dbReference>
<evidence type="ECO:0000256" key="7">
    <source>
        <dbReference type="ARBA" id="ARBA00049922"/>
    </source>
</evidence>
<keyword evidence="6 8" id="KW-0560">Oxidoreductase</keyword>
<dbReference type="OrthoDB" id="9806724at2"/>
<evidence type="ECO:0000259" key="9">
    <source>
        <dbReference type="SMART" id="SM00900"/>
    </source>
</evidence>
<sequence>MFKKRSLLLLMLSFVLLFTLSVGCGGDEEVAETELSFEDGTYTGSSYGHNADIEVEVTVEDEEISDIEVLSHKETEILTDPAFEEIIPAIIENNNTNVDTISGATLTSSGLIGAVEAALEEAGAEDYFKGEVVEVDNASEISDSSYDVVVVGGGGAGLVSAIEANAQGADVVVLEKMPFIGGNTLVSGGEFNAPNSWVQDNLDIDDSVEQFVEDTLAGGDHEADEDLVRTLAENVTEDGEWMRDYVGVEFIDDYLMHFGGHEVARALYPVGGSGQEIISSLAERAKADDIPIKYNTEVTELVTDEEGSVVGVVAEDHKGETATIEAKDGVVLASGGFGANIDMTQEYNPEIDDRYNTTNQAGSTGDGILMAKEIGADLVDMEFIQTYPACDTQTGHLSYVADTRFDGAIKVNKEGERFVEELERRDVVSEAILDQTDSVGYLMWDNHIKENSNMDNYMTEFEDLKKRDQIVKADTIEEAAEFFDIDAEQLTETIEQYNEYARQGEDEDFNRRGALLELKEGPYYIQKIAPAIHHTMGGIKINEEARVIDTDGEPIEGLYAAGEVTGGIHGANRLGGNAIADLIVFGRIAGGNAAK</sequence>
<dbReference type="PANTHER" id="PTHR43400">
    <property type="entry name" value="FUMARATE REDUCTASE"/>
    <property type="match status" value="1"/>
</dbReference>
<proteinExistence type="inferred from homology"/>
<keyword evidence="8" id="KW-0732">Signal</keyword>
<evidence type="ECO:0000256" key="2">
    <source>
        <dbReference type="ARBA" id="ARBA00013137"/>
    </source>
</evidence>
<evidence type="ECO:0000313" key="10">
    <source>
        <dbReference type="EMBL" id="OWZ85047.1"/>
    </source>
</evidence>
<reference evidence="10 11" key="1">
    <citation type="submission" date="2017-06" db="EMBL/GenBank/DDBJ databases">
        <title>Draft Genome Sequence of Natranaerobius trueperi halophilic, alkalithermophilic bacteria from soda lakes.</title>
        <authorList>
            <person name="Zhao B."/>
        </authorList>
    </citation>
    <scope>NUCLEOTIDE SEQUENCE [LARGE SCALE GENOMIC DNA]</scope>
    <source>
        <strain evidence="10 11">DSM 18760</strain>
    </source>
</reference>
<dbReference type="InterPro" id="IPR003953">
    <property type="entry name" value="FAD-dep_OxRdtase_2_FAD-bd"/>
</dbReference>
<accession>A0A226C3P2</accession>
<comment type="catalytic activity">
    <reaction evidence="7 8">
        <text>dihydrourocanate + A = urocanate + AH2</text>
        <dbReference type="Rhea" id="RHEA:36059"/>
        <dbReference type="ChEBI" id="CHEBI:13193"/>
        <dbReference type="ChEBI" id="CHEBI:17499"/>
        <dbReference type="ChEBI" id="CHEBI:27247"/>
        <dbReference type="ChEBI" id="CHEBI:72991"/>
        <dbReference type="EC" id="1.3.99.33"/>
    </reaction>
</comment>
<dbReference type="InterPro" id="IPR010960">
    <property type="entry name" value="Flavocytochrome_c"/>
</dbReference>
<comment type="caution">
    <text evidence="10">The sequence shown here is derived from an EMBL/GenBank/DDBJ whole genome shotgun (WGS) entry which is preliminary data.</text>
</comment>
<dbReference type="Pfam" id="PF04205">
    <property type="entry name" value="FMN_bind"/>
    <property type="match status" value="1"/>
</dbReference>
<evidence type="ECO:0000256" key="1">
    <source>
        <dbReference type="ARBA" id="ARBA00008040"/>
    </source>
</evidence>
<dbReference type="PROSITE" id="PS51257">
    <property type="entry name" value="PROKAR_LIPOPROTEIN"/>
    <property type="match status" value="1"/>
</dbReference>
<feature type="chain" id="PRO_5039754171" description="Urocanate reductase" evidence="8">
    <location>
        <begin position="25"/>
        <end position="595"/>
    </location>
</feature>
<dbReference type="RefSeq" id="WP_089022470.1">
    <property type="nucleotide sequence ID" value="NZ_NIQC01000001.1"/>
</dbReference>
<dbReference type="InterPro" id="IPR027477">
    <property type="entry name" value="Succ_DH/fumarate_Rdtase_cat_sf"/>
</dbReference>
<comment type="similarity">
    <text evidence="1 8">Belongs to the FAD-dependent oxidoreductase 2 family. FRD/SDH subfamily.</text>
</comment>
<dbReference type="SUPFAM" id="SSF56425">
    <property type="entry name" value="Succinate dehydrogenase/fumarate reductase flavoprotein, catalytic domain"/>
    <property type="match status" value="1"/>
</dbReference>
<feature type="domain" description="FMN-binding" evidence="9">
    <location>
        <begin position="48"/>
        <end position="122"/>
    </location>
</feature>
<gene>
    <name evidence="10" type="ORF">CDO51_01230</name>
</gene>
<evidence type="ECO:0000256" key="5">
    <source>
        <dbReference type="ARBA" id="ARBA00022827"/>
    </source>
</evidence>
<dbReference type="EC" id="1.3.99.33" evidence="2 8"/>
<keyword evidence="4 8" id="KW-0285">Flavoprotein</keyword>
<dbReference type="InterPro" id="IPR050315">
    <property type="entry name" value="FAD-oxidoreductase_2"/>
</dbReference>
<evidence type="ECO:0000256" key="3">
    <source>
        <dbReference type="ARBA" id="ARBA00015872"/>
    </source>
</evidence>
<feature type="signal peptide" evidence="8">
    <location>
        <begin position="1"/>
        <end position="24"/>
    </location>
</feature>
<dbReference type="AlphaFoldDB" id="A0A226C3P2"/>
<dbReference type="EMBL" id="NIQC01000001">
    <property type="protein sequence ID" value="OWZ85047.1"/>
    <property type="molecule type" value="Genomic_DNA"/>
</dbReference>
<evidence type="ECO:0000313" key="11">
    <source>
        <dbReference type="Proteomes" id="UP000214588"/>
    </source>
</evidence>
<dbReference type="SUPFAM" id="SSF51905">
    <property type="entry name" value="FAD/NAD(P)-binding domain"/>
    <property type="match status" value="1"/>
</dbReference>
<protein>
    <recommendedName>
        <fullName evidence="3 8">Urocanate reductase</fullName>
        <ecNumber evidence="2 8">1.3.99.33</ecNumber>
    </recommendedName>
</protein>
<dbReference type="NCBIfam" id="TIGR01813">
    <property type="entry name" value="flavo_cyto_c"/>
    <property type="match status" value="1"/>
</dbReference>
<dbReference type="GO" id="GO:0010181">
    <property type="term" value="F:FMN binding"/>
    <property type="evidence" value="ECO:0007669"/>
    <property type="project" value="InterPro"/>
</dbReference>
<evidence type="ECO:0000256" key="4">
    <source>
        <dbReference type="ARBA" id="ARBA00022630"/>
    </source>
</evidence>
<keyword evidence="5 8" id="KW-0274">FAD</keyword>
<dbReference type="Pfam" id="PF00890">
    <property type="entry name" value="FAD_binding_2"/>
    <property type="match status" value="1"/>
</dbReference>
<name>A0A226C3P2_9FIRM</name>
<organism evidence="10 11">
    <name type="scientific">Natranaerobius trueperi</name>
    <dbReference type="NCBI Taxonomy" id="759412"/>
    <lineage>
        <taxon>Bacteria</taxon>
        <taxon>Bacillati</taxon>
        <taxon>Bacillota</taxon>
        <taxon>Clostridia</taxon>
        <taxon>Natranaerobiales</taxon>
        <taxon>Natranaerobiaceae</taxon>
        <taxon>Natranaerobius</taxon>
    </lineage>
</organism>
<evidence type="ECO:0000256" key="6">
    <source>
        <dbReference type="ARBA" id="ARBA00023002"/>
    </source>
</evidence>
<dbReference type="Proteomes" id="UP000214588">
    <property type="component" value="Unassembled WGS sequence"/>
</dbReference>
<comment type="cofactor">
    <cofactor evidence="8">
        <name>FMN</name>
        <dbReference type="ChEBI" id="CHEBI:58210"/>
    </cofactor>
    <text evidence="8">Binds 1 or 2 FMN covalently per subunit.</text>
</comment>
<dbReference type="InterPro" id="IPR036188">
    <property type="entry name" value="FAD/NAD-bd_sf"/>
</dbReference>
<dbReference type="SMART" id="SM00900">
    <property type="entry name" value="FMN_bind"/>
    <property type="match status" value="1"/>
</dbReference>
<evidence type="ECO:0000256" key="8">
    <source>
        <dbReference type="RuleBase" id="RU366062"/>
    </source>
</evidence>
<dbReference type="Gene3D" id="3.90.700.10">
    <property type="entry name" value="Succinate dehydrogenase/fumarate reductase flavoprotein, catalytic domain"/>
    <property type="match status" value="1"/>
</dbReference>
<dbReference type="InterPro" id="IPR007329">
    <property type="entry name" value="FMN-bd"/>
</dbReference>
<dbReference type="Gene3D" id="3.50.50.60">
    <property type="entry name" value="FAD/NAD(P)-binding domain"/>
    <property type="match status" value="1"/>
</dbReference>
<dbReference type="GO" id="GO:0033765">
    <property type="term" value="F:steroid dehydrogenase activity, acting on the CH-CH group of donors"/>
    <property type="evidence" value="ECO:0007669"/>
    <property type="project" value="UniProtKB-ARBA"/>
</dbReference>
<dbReference type="GO" id="GO:0016020">
    <property type="term" value="C:membrane"/>
    <property type="evidence" value="ECO:0007669"/>
    <property type="project" value="InterPro"/>
</dbReference>
<keyword evidence="11" id="KW-1185">Reference proteome</keyword>
<dbReference type="PANTHER" id="PTHR43400:SF7">
    <property type="entry name" value="FAD-DEPENDENT OXIDOREDUCTASE 2 FAD BINDING DOMAIN-CONTAINING PROTEIN"/>
    <property type="match status" value="1"/>
</dbReference>
<comment type="cofactor">
    <cofactor evidence="8">
        <name>FAD</name>
        <dbReference type="ChEBI" id="CHEBI:57692"/>
    </cofactor>
    <text evidence="8">Binds 1 FAD per subunit.</text>
</comment>